<dbReference type="Proteomes" id="UP000800200">
    <property type="component" value="Unassembled WGS sequence"/>
</dbReference>
<dbReference type="InterPro" id="IPR011009">
    <property type="entry name" value="Kinase-like_dom_sf"/>
</dbReference>
<feature type="domain" description="Protein kinase" evidence="7">
    <location>
        <begin position="521"/>
        <end position="794"/>
    </location>
</feature>
<dbReference type="InterPro" id="IPR019734">
    <property type="entry name" value="TPR_rpt"/>
</dbReference>
<keyword evidence="9" id="KW-1185">Reference proteome</keyword>
<dbReference type="Gene3D" id="1.25.40.10">
    <property type="entry name" value="Tetratricopeptide repeat domain"/>
    <property type="match status" value="1"/>
</dbReference>
<dbReference type="PROSITE" id="PS00108">
    <property type="entry name" value="PROTEIN_KINASE_ST"/>
    <property type="match status" value="1"/>
</dbReference>
<dbReference type="CDD" id="cd00180">
    <property type="entry name" value="PKc"/>
    <property type="match status" value="1"/>
</dbReference>
<dbReference type="Gene3D" id="1.10.510.10">
    <property type="entry name" value="Transferase(Phosphotransferase) domain 1"/>
    <property type="match status" value="1"/>
</dbReference>
<evidence type="ECO:0000256" key="4">
    <source>
        <dbReference type="ARBA" id="ARBA00022741"/>
    </source>
</evidence>
<dbReference type="SMART" id="SM00028">
    <property type="entry name" value="TPR"/>
    <property type="match status" value="2"/>
</dbReference>
<name>A0A6A6DII8_9PEZI</name>
<keyword evidence="5 8" id="KW-0418">Kinase</keyword>
<evidence type="ECO:0000256" key="5">
    <source>
        <dbReference type="ARBA" id="ARBA00022777"/>
    </source>
</evidence>
<evidence type="ECO:0000313" key="8">
    <source>
        <dbReference type="EMBL" id="KAF2177750.1"/>
    </source>
</evidence>
<dbReference type="OrthoDB" id="4062651at2759"/>
<dbReference type="AlphaFoldDB" id="A0A6A6DII8"/>
<dbReference type="InterPro" id="IPR000719">
    <property type="entry name" value="Prot_kinase_dom"/>
</dbReference>
<dbReference type="SUPFAM" id="SSF48452">
    <property type="entry name" value="TPR-like"/>
    <property type="match status" value="2"/>
</dbReference>
<dbReference type="GO" id="GO:0005524">
    <property type="term" value="F:ATP binding"/>
    <property type="evidence" value="ECO:0007669"/>
    <property type="project" value="UniProtKB-KW"/>
</dbReference>
<dbReference type="EMBL" id="ML994684">
    <property type="protein sequence ID" value="KAF2177750.1"/>
    <property type="molecule type" value="Genomic_DNA"/>
</dbReference>
<evidence type="ECO:0000259" key="7">
    <source>
        <dbReference type="PROSITE" id="PS50011"/>
    </source>
</evidence>
<dbReference type="PANTHER" id="PTHR11584:SF369">
    <property type="entry name" value="MITOGEN-ACTIVATED PROTEIN KINASE KINASE KINASE 19-RELATED"/>
    <property type="match status" value="1"/>
</dbReference>
<dbReference type="GO" id="GO:0004674">
    <property type="term" value="F:protein serine/threonine kinase activity"/>
    <property type="evidence" value="ECO:0007669"/>
    <property type="project" value="UniProtKB-KW"/>
</dbReference>
<gene>
    <name evidence="8" type="ORF">K469DRAFT_696373</name>
</gene>
<evidence type="ECO:0000313" key="9">
    <source>
        <dbReference type="Proteomes" id="UP000800200"/>
    </source>
</evidence>
<dbReference type="Pfam" id="PF00069">
    <property type="entry name" value="Pkinase"/>
    <property type="match status" value="1"/>
</dbReference>
<reference evidence="8" key="1">
    <citation type="journal article" date="2020" name="Stud. Mycol.">
        <title>101 Dothideomycetes genomes: a test case for predicting lifestyles and emergence of pathogens.</title>
        <authorList>
            <person name="Haridas S."/>
            <person name="Albert R."/>
            <person name="Binder M."/>
            <person name="Bloem J."/>
            <person name="Labutti K."/>
            <person name="Salamov A."/>
            <person name="Andreopoulos B."/>
            <person name="Baker S."/>
            <person name="Barry K."/>
            <person name="Bills G."/>
            <person name="Bluhm B."/>
            <person name="Cannon C."/>
            <person name="Castanera R."/>
            <person name="Culley D."/>
            <person name="Daum C."/>
            <person name="Ezra D."/>
            <person name="Gonzalez J."/>
            <person name="Henrissat B."/>
            <person name="Kuo A."/>
            <person name="Liang C."/>
            <person name="Lipzen A."/>
            <person name="Lutzoni F."/>
            <person name="Magnuson J."/>
            <person name="Mondo S."/>
            <person name="Nolan M."/>
            <person name="Ohm R."/>
            <person name="Pangilinan J."/>
            <person name="Park H.-J."/>
            <person name="Ramirez L."/>
            <person name="Alfaro M."/>
            <person name="Sun H."/>
            <person name="Tritt A."/>
            <person name="Yoshinaga Y."/>
            <person name="Zwiers L.-H."/>
            <person name="Turgeon B."/>
            <person name="Goodwin S."/>
            <person name="Spatafora J."/>
            <person name="Crous P."/>
            <person name="Grigoriev I."/>
        </authorList>
    </citation>
    <scope>NUCLEOTIDE SEQUENCE</scope>
    <source>
        <strain evidence="8">CBS 207.26</strain>
    </source>
</reference>
<keyword evidence="3" id="KW-0808">Transferase</keyword>
<evidence type="ECO:0000256" key="1">
    <source>
        <dbReference type="ARBA" id="ARBA00006529"/>
    </source>
</evidence>
<evidence type="ECO:0000256" key="2">
    <source>
        <dbReference type="ARBA" id="ARBA00022527"/>
    </source>
</evidence>
<keyword evidence="6" id="KW-0067">ATP-binding</keyword>
<organism evidence="8 9">
    <name type="scientific">Zopfia rhizophila CBS 207.26</name>
    <dbReference type="NCBI Taxonomy" id="1314779"/>
    <lineage>
        <taxon>Eukaryota</taxon>
        <taxon>Fungi</taxon>
        <taxon>Dikarya</taxon>
        <taxon>Ascomycota</taxon>
        <taxon>Pezizomycotina</taxon>
        <taxon>Dothideomycetes</taxon>
        <taxon>Dothideomycetes incertae sedis</taxon>
        <taxon>Zopfiaceae</taxon>
        <taxon>Zopfia</taxon>
    </lineage>
</organism>
<dbReference type="SUPFAM" id="SSF56112">
    <property type="entry name" value="Protein kinase-like (PK-like)"/>
    <property type="match status" value="1"/>
</dbReference>
<dbReference type="InterPro" id="IPR011990">
    <property type="entry name" value="TPR-like_helical_dom_sf"/>
</dbReference>
<dbReference type="PROSITE" id="PS50011">
    <property type="entry name" value="PROTEIN_KINASE_DOM"/>
    <property type="match status" value="1"/>
</dbReference>
<comment type="similarity">
    <text evidence="1">Belongs to the protein kinase superfamily. STE Ser/Thr protein kinase family. MAP kinase kinase kinase subfamily.</text>
</comment>
<dbReference type="PANTHER" id="PTHR11584">
    <property type="entry name" value="SERINE/THREONINE PROTEIN KINASE"/>
    <property type="match status" value="1"/>
</dbReference>
<evidence type="ECO:0000256" key="3">
    <source>
        <dbReference type="ARBA" id="ARBA00022679"/>
    </source>
</evidence>
<dbReference type="InterPro" id="IPR008271">
    <property type="entry name" value="Ser/Thr_kinase_AS"/>
</dbReference>
<sequence>MLANLKTQLVSAQQWLSTQTGISQDNGRTGDWAEAHQDALAALLPSERGCLSTAYLESADYFERNLRNARETLRRFIPYRPHGDADPCDAEIEDWYLLAQINTYLGEYSKAEECYTTAISQSEFLPSRHFTRRRILRNYVHFLAESGRSLAPAENLIREILATSIKEASTVNEIHTPFAESSEAMVKDADSVFSILVKDVEILSLAFCLQGRFQDALSCINRARELYRAKHHSISADISLYWAVTSTGLRDKEKAETEFRRAMIISAVNLGNWHFTTLGVLHTYASALLDWSRESEAAALFTECYIGRHYRLGPHHPSTKNTFSKLGKCTLSQSQGDIVRMFRGSPTYDTLRSIAYEHMELWTSADILDCMGDSPFSFVENLIRYLLEDPSIRLARTTQLEDVAKKIFRLERTMAACKSRLGLHDHAALRLEWLSQGHLRMNQAMTLQSKLDCAIYLSHESKNRARVQELSQFVFYESDILLKSYQDGRSSLTSAFRKRLTQYNLTHFEWGHLPNLDASPFTVVEKVGNGSSACVDSVSMNGVQFAQKLVILKGPYASHWRKQTRQEVDILKRLYHPHIVQIYCTFEERHYFAMVMQPLASGDLEAFLTQDTLPLELSPTIEKWLGCLTATLSYIHNHGIKHRDIKPKNTLVKNGQIFFSDFGSSRDCSLETGMSTDGPVYGHTRIYSAPEVIAEERRNESADIFSLGCVFTEMISVLCGRTLGSYDKFRGCLEYRRAPYHETLHHVESWFTNEEQMPTWGTNMYIALVKPMLAVNPEHRPSAHKTVMAIRNHFQSQKLAAETFCQVCYQYSLAEV</sequence>
<keyword evidence="2" id="KW-0723">Serine/threonine-protein kinase</keyword>
<proteinExistence type="inferred from homology"/>
<evidence type="ECO:0000256" key="6">
    <source>
        <dbReference type="ARBA" id="ARBA00022840"/>
    </source>
</evidence>
<accession>A0A6A6DII8</accession>
<dbReference type="SMART" id="SM00220">
    <property type="entry name" value="S_TKc"/>
    <property type="match status" value="1"/>
</dbReference>
<protein>
    <submittedName>
        <fullName evidence="8">Kinase-like protein</fullName>
    </submittedName>
</protein>
<keyword evidence="4" id="KW-0547">Nucleotide-binding</keyword>